<feature type="coiled-coil region" evidence="1">
    <location>
        <begin position="238"/>
        <end position="265"/>
    </location>
</feature>
<keyword evidence="5" id="KW-0675">Receptor</keyword>
<keyword evidence="3" id="KW-1133">Transmembrane helix</keyword>
<name>A0A098G3S0_9GAMM</name>
<evidence type="ECO:0000256" key="2">
    <source>
        <dbReference type="SAM" id="MobiDB-lite"/>
    </source>
</evidence>
<dbReference type="HOGENOM" id="CLU_486435_0_0_6"/>
<feature type="region of interest" description="Disordered" evidence="2">
    <location>
        <begin position="137"/>
        <end position="156"/>
    </location>
</feature>
<feature type="coiled-coil region" evidence="1">
    <location>
        <begin position="319"/>
        <end position="374"/>
    </location>
</feature>
<keyword evidence="3" id="KW-0812">Transmembrane</keyword>
<evidence type="ECO:0000256" key="1">
    <source>
        <dbReference type="SAM" id="Coils"/>
    </source>
</evidence>
<dbReference type="NCBIfam" id="NF043059">
    <property type="entry name" value="T4SS_LegC3"/>
    <property type="match status" value="1"/>
</dbReference>
<organism evidence="5 6">
    <name type="scientific">Legionella fallonii LLAP-10</name>
    <dbReference type="NCBI Taxonomy" id="1212491"/>
    <lineage>
        <taxon>Bacteria</taxon>
        <taxon>Pseudomonadati</taxon>
        <taxon>Pseudomonadota</taxon>
        <taxon>Gammaproteobacteria</taxon>
        <taxon>Legionellales</taxon>
        <taxon>Legionellaceae</taxon>
        <taxon>Legionella</taxon>
    </lineage>
</organism>
<keyword evidence="1" id="KW-0175">Coiled coil</keyword>
<dbReference type="AlphaFoldDB" id="A0A098G3S0"/>
<feature type="domain" description="LegC3 N-terminal Legionellaceae" evidence="4">
    <location>
        <begin position="1"/>
        <end position="307"/>
    </location>
</feature>
<dbReference type="KEGG" id="lfa:LFA_1717"/>
<proteinExistence type="predicted"/>
<dbReference type="Proteomes" id="UP000032430">
    <property type="component" value="Chromosome I"/>
</dbReference>
<protein>
    <submittedName>
        <fullName evidence="5">Kinectin 1 (Kinesin receptor)-substrate of dot/icm secretion system [6 coiled coil domains]</fullName>
    </submittedName>
</protein>
<evidence type="ECO:0000256" key="3">
    <source>
        <dbReference type="SAM" id="Phobius"/>
    </source>
</evidence>
<dbReference type="STRING" id="1212491.LFA_1717"/>
<evidence type="ECO:0000259" key="4">
    <source>
        <dbReference type="Pfam" id="PF18654"/>
    </source>
</evidence>
<feature type="compositionally biased region" description="Basic and acidic residues" evidence="2">
    <location>
        <begin position="137"/>
        <end position="150"/>
    </location>
</feature>
<dbReference type="InterPro" id="IPR041357">
    <property type="entry name" value="LegC3_N_Legionellaceae"/>
</dbReference>
<keyword evidence="6" id="KW-1185">Reference proteome</keyword>
<reference evidence="6" key="1">
    <citation type="submission" date="2014-09" db="EMBL/GenBank/DDBJ databases">
        <authorList>
            <person name="Gomez-Valero L."/>
        </authorList>
    </citation>
    <scope>NUCLEOTIDE SEQUENCE [LARGE SCALE GENOMIC DNA]</scope>
    <source>
        <strain evidence="6">ATCC700992</strain>
    </source>
</reference>
<gene>
    <name evidence="5" type="primary">ppeA</name>
    <name evidence="5" type="ORF">LFA_1717</name>
</gene>
<feature type="transmembrane region" description="Helical" evidence="3">
    <location>
        <begin position="410"/>
        <end position="440"/>
    </location>
</feature>
<accession>A0A098G3S0</accession>
<feature type="coiled-coil region" evidence="1">
    <location>
        <begin position="61"/>
        <end position="116"/>
    </location>
</feature>
<dbReference type="Pfam" id="PF18654">
    <property type="entry name" value="LegC3_N"/>
    <property type="match status" value="1"/>
</dbReference>
<sequence>MPLADYNVQEFVTEQVNSYIQSNELTFSELKTLILSKSPIPKLHSQIVSILTQAKSSEQMKVKENLEKEAYKKQLDEDRKQIRQDQSVALKDEELKENLSAKLKDNTTQLNTYANELSLLKIQLARLLEVESRQDKTHHHEHEVKHEHQHEHRHNIKSTLVSRDESKTLIEQANKEIEQHQFKIQALVIERNDTHKMMNEIEIRAKERLIAQVERNNREQARIGYNITKQGLRDTLSHERWEQLLNNIQRQHKALEIKCAELIKETEKINYLSFFERLTHHVDHLLRPLAEVEALKGLLKLIKQHLQQEQEVANIRGSLNKKNNMIEDQCNTLDKLKARITSLRQDNPNLTSFNQQLAKRNEELTLSLEQNTKEYQRFLTPTLPLFAVTLLLTIPLILVINGVIPAFTTPILLFTLFASPPALSLLTTLIIGILTAVYAYKAHSDQAEMDSNNLSIENNKNQMSKNTQDLLTLQTSTIPDLEIQIKNDELIRGRLSEELQKSELLLRQTFEQAQGIKPRQLRSSFLDKDNKTPLSEKTNSLSLDDEDVLEEVCAATILN</sequence>
<dbReference type="OrthoDB" id="5653644at2"/>
<evidence type="ECO:0000313" key="5">
    <source>
        <dbReference type="EMBL" id="CEG57122.1"/>
    </source>
</evidence>
<feature type="transmembrane region" description="Helical" evidence="3">
    <location>
        <begin position="383"/>
        <end position="404"/>
    </location>
</feature>
<keyword evidence="3" id="KW-0472">Membrane</keyword>
<dbReference type="EMBL" id="LN614827">
    <property type="protein sequence ID" value="CEG57122.1"/>
    <property type="molecule type" value="Genomic_DNA"/>
</dbReference>
<feature type="coiled-coil region" evidence="1">
    <location>
        <begin position="163"/>
        <end position="190"/>
    </location>
</feature>
<dbReference type="RefSeq" id="WP_052673892.1">
    <property type="nucleotide sequence ID" value="NZ_LN614827.1"/>
</dbReference>
<evidence type="ECO:0000313" key="6">
    <source>
        <dbReference type="Proteomes" id="UP000032430"/>
    </source>
</evidence>